<comment type="subcellular location">
    <subcellularLocation>
        <location evidence="4">Cytoplasm</location>
    </subcellularLocation>
</comment>
<dbReference type="Gene3D" id="3.30.110.10">
    <property type="entry name" value="Translation initiation factor 3 (IF-3), C-terminal domain"/>
    <property type="match status" value="1"/>
</dbReference>
<organism evidence="8 9">
    <name type="scientific">Termititenax aidoneus</name>
    <dbReference type="NCBI Taxonomy" id="2218524"/>
    <lineage>
        <taxon>Bacteria</taxon>
        <taxon>Bacillati</taxon>
        <taxon>Candidatus Margulisiibacteriota</taxon>
        <taxon>Candidatus Termititenacia</taxon>
        <taxon>Candidatus Termititenacales</taxon>
        <taxon>Candidatus Termititenacaceae</taxon>
        <taxon>Candidatus Termititenax</taxon>
    </lineage>
</organism>
<evidence type="ECO:0000313" key="8">
    <source>
        <dbReference type="EMBL" id="GBR74813.1"/>
    </source>
</evidence>
<keyword evidence="4" id="KW-0963">Cytoplasm</keyword>
<dbReference type="GO" id="GO:0032790">
    <property type="term" value="P:ribosome disassembly"/>
    <property type="evidence" value="ECO:0007669"/>
    <property type="project" value="TreeGrafter"/>
</dbReference>
<dbReference type="GO" id="GO:0003743">
    <property type="term" value="F:translation initiation factor activity"/>
    <property type="evidence" value="ECO:0007669"/>
    <property type="project" value="UniProtKB-UniRule"/>
</dbReference>
<dbReference type="GO" id="GO:0043022">
    <property type="term" value="F:ribosome binding"/>
    <property type="evidence" value="ECO:0007669"/>
    <property type="project" value="TreeGrafter"/>
</dbReference>
<comment type="function">
    <text evidence="4">IF-3 binds to the 30S ribosomal subunit and shifts the equilibrium between 70S ribosomes and their 50S and 30S subunits in favor of the free subunits, thus enhancing the availability of 30S subunits on which protein synthesis initiation begins.</text>
</comment>
<comment type="caution">
    <text evidence="8">The sequence shown here is derived from an EMBL/GenBank/DDBJ whole genome shotgun (WGS) entry which is preliminary data.</text>
</comment>
<dbReference type="NCBIfam" id="TIGR00168">
    <property type="entry name" value="infC"/>
    <property type="match status" value="1"/>
</dbReference>
<evidence type="ECO:0000256" key="1">
    <source>
        <dbReference type="ARBA" id="ARBA00005439"/>
    </source>
</evidence>
<evidence type="ECO:0000259" key="6">
    <source>
        <dbReference type="Pfam" id="PF00707"/>
    </source>
</evidence>
<dbReference type="Pfam" id="PF00707">
    <property type="entry name" value="IF3_C"/>
    <property type="match status" value="1"/>
</dbReference>
<evidence type="ECO:0000256" key="2">
    <source>
        <dbReference type="ARBA" id="ARBA00022540"/>
    </source>
</evidence>
<accession>A0A388TDY8</accession>
<name>A0A388TDY8_TERA1</name>
<dbReference type="HAMAP" id="MF_00080">
    <property type="entry name" value="IF_3"/>
    <property type="match status" value="1"/>
</dbReference>
<dbReference type="EMBL" id="BGZN01000090">
    <property type="protein sequence ID" value="GBR74813.1"/>
    <property type="molecule type" value="Genomic_DNA"/>
</dbReference>
<dbReference type="InterPro" id="IPR019815">
    <property type="entry name" value="Translation_initiation_fac_3_C"/>
</dbReference>
<dbReference type="Pfam" id="PF05198">
    <property type="entry name" value="IF3_N"/>
    <property type="match status" value="1"/>
</dbReference>
<keyword evidence="9" id="KW-1185">Reference proteome</keyword>
<evidence type="ECO:0000259" key="7">
    <source>
        <dbReference type="Pfam" id="PF05198"/>
    </source>
</evidence>
<dbReference type="AlphaFoldDB" id="A0A388TDY8"/>
<evidence type="ECO:0000256" key="5">
    <source>
        <dbReference type="NCBIfam" id="TIGR00168"/>
    </source>
</evidence>
<dbReference type="SUPFAM" id="SSF54364">
    <property type="entry name" value="Translation initiation factor IF3, N-terminal domain"/>
    <property type="match status" value="1"/>
</dbReference>
<gene>
    <name evidence="4 8" type="primary">infC</name>
    <name evidence="8" type="ORF">NO1_1924</name>
</gene>
<sequence>MRKIKPNELLNQYIRAEKVKLILDDGQQVVLAKDEALAQAKEAGLDLFLVSPNSEPPVAKILDYGQYRYKKEKKQKDANKKSNNKTNVLKELKLTPRIGQHDFAVRVKHGREFLTKGYKVKLTVFFKGREGTHPELGHALIAQYLEQIADLGWTDSPTLTPRLLGRQMSIVIVPGRKRIMETVTEMRAAAPETEMKENKNA</sequence>
<keyword evidence="3 4" id="KW-0648">Protein biosynthesis</keyword>
<reference evidence="8 9" key="1">
    <citation type="journal article" date="2019" name="ISME J.">
        <title>Genome analyses of uncultured TG2/ZB3 bacteria in 'Margulisbacteria' specifically attached to ectosymbiotic spirochetes of protists in the termite gut.</title>
        <authorList>
            <person name="Utami Y.D."/>
            <person name="Kuwahara H."/>
            <person name="Igai K."/>
            <person name="Murakami T."/>
            <person name="Sugaya K."/>
            <person name="Morikawa T."/>
            <person name="Nagura Y."/>
            <person name="Yuki M."/>
            <person name="Deevong P."/>
            <person name="Inoue T."/>
            <person name="Kihara K."/>
            <person name="Lo N."/>
            <person name="Yamada A."/>
            <person name="Ohkuma M."/>
            <person name="Hongoh Y."/>
        </authorList>
    </citation>
    <scope>NUCLEOTIDE SEQUENCE [LARGE SCALE GENOMIC DNA]</scope>
    <source>
        <strain evidence="8">NkOx7-01</strain>
    </source>
</reference>
<comment type="subunit">
    <text evidence="4">Monomer.</text>
</comment>
<dbReference type="GO" id="GO:0005829">
    <property type="term" value="C:cytosol"/>
    <property type="evidence" value="ECO:0007669"/>
    <property type="project" value="TreeGrafter"/>
</dbReference>
<dbReference type="PANTHER" id="PTHR10938">
    <property type="entry name" value="TRANSLATION INITIATION FACTOR IF-3"/>
    <property type="match status" value="1"/>
</dbReference>
<dbReference type="InterPro" id="IPR036787">
    <property type="entry name" value="T_IF-3_N_sf"/>
</dbReference>
<evidence type="ECO:0000256" key="4">
    <source>
        <dbReference type="HAMAP-Rule" id="MF_00080"/>
    </source>
</evidence>
<comment type="similarity">
    <text evidence="1 4">Belongs to the IF-3 family.</text>
</comment>
<dbReference type="GO" id="GO:0016020">
    <property type="term" value="C:membrane"/>
    <property type="evidence" value="ECO:0007669"/>
    <property type="project" value="TreeGrafter"/>
</dbReference>
<evidence type="ECO:0000256" key="3">
    <source>
        <dbReference type="ARBA" id="ARBA00022917"/>
    </source>
</evidence>
<protein>
    <recommendedName>
        <fullName evidence="4 5">Translation initiation factor IF-3</fullName>
    </recommendedName>
</protein>
<dbReference type="InterPro" id="IPR001288">
    <property type="entry name" value="Translation_initiation_fac_3"/>
</dbReference>
<evidence type="ECO:0000313" key="9">
    <source>
        <dbReference type="Proteomes" id="UP000269352"/>
    </source>
</evidence>
<dbReference type="PANTHER" id="PTHR10938:SF0">
    <property type="entry name" value="TRANSLATION INITIATION FACTOR IF-3, MITOCHONDRIAL"/>
    <property type="match status" value="1"/>
</dbReference>
<keyword evidence="2 4" id="KW-0396">Initiation factor</keyword>
<dbReference type="Proteomes" id="UP000269352">
    <property type="component" value="Unassembled WGS sequence"/>
</dbReference>
<dbReference type="InterPro" id="IPR019814">
    <property type="entry name" value="Translation_initiation_fac_3_N"/>
</dbReference>
<dbReference type="Gene3D" id="3.10.20.80">
    <property type="entry name" value="Translation initiation factor 3 (IF-3), N-terminal domain"/>
    <property type="match status" value="1"/>
</dbReference>
<dbReference type="InterPro" id="IPR036788">
    <property type="entry name" value="T_IF-3_C_sf"/>
</dbReference>
<feature type="domain" description="Translation initiation factor 3 N-terminal" evidence="7">
    <location>
        <begin position="11"/>
        <end position="78"/>
    </location>
</feature>
<feature type="domain" description="Translation initiation factor 3 C-terminal" evidence="6">
    <location>
        <begin position="89"/>
        <end position="174"/>
    </location>
</feature>
<dbReference type="SUPFAM" id="SSF55200">
    <property type="entry name" value="Translation initiation factor IF3, C-terminal domain"/>
    <property type="match status" value="1"/>
</dbReference>
<proteinExistence type="inferred from homology"/>